<evidence type="ECO:0000313" key="2">
    <source>
        <dbReference type="Proteomes" id="UP001055811"/>
    </source>
</evidence>
<dbReference type="Proteomes" id="UP001055811">
    <property type="component" value="Linkage Group LG03"/>
</dbReference>
<reference evidence="1 2" key="2">
    <citation type="journal article" date="2022" name="Mol. Ecol. Resour.">
        <title>The genomes of chicory, endive, great burdock and yacon provide insights into Asteraceae paleo-polyploidization history and plant inulin production.</title>
        <authorList>
            <person name="Fan W."/>
            <person name="Wang S."/>
            <person name="Wang H."/>
            <person name="Wang A."/>
            <person name="Jiang F."/>
            <person name="Liu H."/>
            <person name="Zhao H."/>
            <person name="Xu D."/>
            <person name="Zhang Y."/>
        </authorList>
    </citation>
    <scope>NUCLEOTIDE SEQUENCE [LARGE SCALE GENOMIC DNA]</scope>
    <source>
        <strain evidence="2">cv. Punajuju</strain>
        <tissue evidence="1">Leaves</tissue>
    </source>
</reference>
<protein>
    <submittedName>
        <fullName evidence="1">Uncharacterized protein</fullName>
    </submittedName>
</protein>
<organism evidence="1 2">
    <name type="scientific">Cichorium intybus</name>
    <name type="common">Chicory</name>
    <dbReference type="NCBI Taxonomy" id="13427"/>
    <lineage>
        <taxon>Eukaryota</taxon>
        <taxon>Viridiplantae</taxon>
        <taxon>Streptophyta</taxon>
        <taxon>Embryophyta</taxon>
        <taxon>Tracheophyta</taxon>
        <taxon>Spermatophyta</taxon>
        <taxon>Magnoliopsida</taxon>
        <taxon>eudicotyledons</taxon>
        <taxon>Gunneridae</taxon>
        <taxon>Pentapetalae</taxon>
        <taxon>asterids</taxon>
        <taxon>campanulids</taxon>
        <taxon>Asterales</taxon>
        <taxon>Asteraceae</taxon>
        <taxon>Cichorioideae</taxon>
        <taxon>Cichorieae</taxon>
        <taxon>Cichoriinae</taxon>
        <taxon>Cichorium</taxon>
    </lineage>
</organism>
<gene>
    <name evidence="1" type="ORF">L2E82_18695</name>
</gene>
<accession>A0ACB9FA65</accession>
<reference evidence="2" key="1">
    <citation type="journal article" date="2022" name="Mol. Ecol. Resour.">
        <title>The genomes of chicory, endive, great burdock and yacon provide insights into Asteraceae palaeo-polyploidization history and plant inulin production.</title>
        <authorList>
            <person name="Fan W."/>
            <person name="Wang S."/>
            <person name="Wang H."/>
            <person name="Wang A."/>
            <person name="Jiang F."/>
            <person name="Liu H."/>
            <person name="Zhao H."/>
            <person name="Xu D."/>
            <person name="Zhang Y."/>
        </authorList>
    </citation>
    <scope>NUCLEOTIDE SEQUENCE [LARGE SCALE GENOMIC DNA]</scope>
    <source>
        <strain evidence="2">cv. Punajuju</strain>
    </source>
</reference>
<sequence>MLGFQLLNRFLQLRLLVDLMLRCYKVILGLAWVREDVESDDEVEHVSCNDESEKESDNEDTFVSGEKCMSKERCQASNVILEKAVEDGEIPVERASEVSDDPFGFYPLLHNQNKKSKAPSPIVDAASAQTPTHPRGYTHSCSLPRQEGENGDDVVGLGV</sequence>
<comment type="caution">
    <text evidence="1">The sequence shown here is derived from an EMBL/GenBank/DDBJ whole genome shotgun (WGS) entry which is preliminary data.</text>
</comment>
<keyword evidence="2" id="KW-1185">Reference proteome</keyword>
<evidence type="ECO:0000313" key="1">
    <source>
        <dbReference type="EMBL" id="KAI3768204.1"/>
    </source>
</evidence>
<dbReference type="EMBL" id="CM042011">
    <property type="protein sequence ID" value="KAI3768204.1"/>
    <property type="molecule type" value="Genomic_DNA"/>
</dbReference>
<proteinExistence type="predicted"/>
<name>A0ACB9FA65_CICIN</name>